<comment type="similarity">
    <text evidence="5 22">Belongs to the folylpolyglutamate synthase family.</text>
</comment>
<evidence type="ECO:0000256" key="18">
    <source>
        <dbReference type="ARBA" id="ARBA00047493"/>
    </source>
</evidence>
<dbReference type="InterPro" id="IPR004101">
    <property type="entry name" value="Mur_ligase_C"/>
</dbReference>
<feature type="domain" description="Mur ligase central" evidence="24">
    <location>
        <begin position="51"/>
        <end position="274"/>
    </location>
</feature>
<evidence type="ECO:0000256" key="3">
    <source>
        <dbReference type="ARBA" id="ARBA00004799"/>
    </source>
</evidence>
<comment type="pathway">
    <text evidence="3">Cofactor biosynthesis; tetrahydrofolate biosynthesis; 7,8-dihydrofolate from 2-amino-4-hydroxy-6-hydroxymethyl-7,8-dihydropteridine diphosphate and 4-aminobenzoate: step 2/2.</text>
</comment>
<dbReference type="GO" id="GO:0005524">
    <property type="term" value="F:ATP binding"/>
    <property type="evidence" value="ECO:0007669"/>
    <property type="project" value="UniProtKB-KW"/>
</dbReference>
<comment type="pathway">
    <text evidence="4">Cofactor biosynthesis; tetrahydrofolylpolyglutamate biosynthesis.</text>
</comment>
<dbReference type="Pfam" id="PF02875">
    <property type="entry name" value="Mur_ligase_C"/>
    <property type="match status" value="1"/>
</dbReference>
<evidence type="ECO:0000256" key="20">
    <source>
        <dbReference type="ARBA" id="ARBA00049035"/>
    </source>
</evidence>
<dbReference type="InterPro" id="IPR001645">
    <property type="entry name" value="Folylpolyglutamate_synth"/>
</dbReference>
<keyword evidence="14" id="KW-0289">Folate biosynthesis</keyword>
<dbReference type="GO" id="GO:0046872">
    <property type="term" value="F:metal ion binding"/>
    <property type="evidence" value="ECO:0007669"/>
    <property type="project" value="UniProtKB-KW"/>
</dbReference>
<comment type="caution">
    <text evidence="25">The sequence shown here is derived from an EMBL/GenBank/DDBJ whole genome shotgun (WGS) entry which is preliminary data.</text>
</comment>
<sequence length="440" mass="47939">MTYRETLDFLYGQLPMFQRVGAAGFKDGLVGVQKLAAAMGNPEHKFRSVHVAGTNGKGSSSHLLAAILQAAGYRTGLYTSPHLREFTERIRLNGQELTPEYLVAWVARWRGLFEEVQPSFFEMCVALCFDYFAAEQVDIAVIEVGLGGRLDSTNIITPLVSLITNISYDHQAILGDTLPLIAAEKAGIIKPGVPVVISQTQPEVLDVFRQTAARQGAKLTFADQHYQAELLRDEPAAASQFVRLRSEDYVWMPEVELALVGDYQRLNLAGVLATIVELRRQGFQITDEHIRDGLREVGRLTGLRGRWQVIGRRPPTICDTGHNEAGIRFVVEQLARLPRRELRVVLGMVADKDLGKVLALLPREATYYFCAASIPRALPAAELAAQAAAHGLHGPVCGSVAEALAAARAEAAPEDVIFVGGSTFVVAEVPDLYSAAPAAE</sequence>
<comment type="function">
    <text evidence="2">Functions in two distinct reactions of the de novo folate biosynthetic pathway. Catalyzes the addition of a glutamate residue to dihydropteroate (7,8-dihydropteroate or H2Pte) to form dihydrofolate (7,8-dihydrofolate monoglutamate or H2Pte-Glu). Also catalyzes successive additions of L-glutamate to tetrahydrofolate or 10-formyltetrahydrofolate or 5,10-methylenetetrahydrofolate, leading to folylpolyglutamate derivatives.</text>
</comment>
<keyword evidence="10" id="KW-0479">Metal-binding</keyword>
<dbReference type="InterPro" id="IPR013221">
    <property type="entry name" value="Mur_ligase_cen"/>
</dbReference>
<comment type="catalytic activity">
    <reaction evidence="21">
        <text>7,8-dihydropteroate + L-glutamate + ATP = 7,8-dihydrofolate + ADP + phosphate + H(+)</text>
        <dbReference type="Rhea" id="RHEA:23584"/>
        <dbReference type="ChEBI" id="CHEBI:15378"/>
        <dbReference type="ChEBI" id="CHEBI:17839"/>
        <dbReference type="ChEBI" id="CHEBI:29985"/>
        <dbReference type="ChEBI" id="CHEBI:30616"/>
        <dbReference type="ChEBI" id="CHEBI:43474"/>
        <dbReference type="ChEBI" id="CHEBI:57451"/>
        <dbReference type="ChEBI" id="CHEBI:456216"/>
        <dbReference type="EC" id="6.3.2.12"/>
    </reaction>
</comment>
<keyword evidence="26" id="KW-1185">Reference proteome</keyword>
<evidence type="ECO:0000256" key="22">
    <source>
        <dbReference type="PIRNR" id="PIRNR001563"/>
    </source>
</evidence>
<dbReference type="SUPFAM" id="SSF53244">
    <property type="entry name" value="MurD-like peptide ligases, peptide-binding domain"/>
    <property type="match status" value="1"/>
</dbReference>
<dbReference type="GO" id="GO:0008841">
    <property type="term" value="F:dihydrofolate synthase activity"/>
    <property type="evidence" value="ECO:0007669"/>
    <property type="project" value="UniProtKB-EC"/>
</dbReference>
<dbReference type="GO" id="GO:0005737">
    <property type="term" value="C:cytoplasm"/>
    <property type="evidence" value="ECO:0007669"/>
    <property type="project" value="TreeGrafter"/>
</dbReference>
<protein>
    <recommendedName>
        <fullName evidence="8">Dihydrofolate synthase/folylpolyglutamate synthase</fullName>
        <ecNumber evidence="6">6.3.2.12</ecNumber>
        <ecNumber evidence="7">6.3.2.17</ecNumber>
    </recommendedName>
    <alternativeName>
        <fullName evidence="17">Folylpoly-gamma-glutamate synthetase-dihydrofolate synthetase</fullName>
    </alternativeName>
    <alternativeName>
        <fullName evidence="15">Folylpolyglutamate synthetase</fullName>
    </alternativeName>
    <alternativeName>
        <fullName evidence="16">Tetrahydrofolylpolyglutamate synthase</fullName>
    </alternativeName>
</protein>
<evidence type="ECO:0000256" key="19">
    <source>
        <dbReference type="ARBA" id="ARBA00047808"/>
    </source>
</evidence>
<comment type="catalytic activity">
    <reaction evidence="19">
        <text>10-formyltetrahydrofolyl-(gamma-L-Glu)(n) + L-glutamate + ATP = 10-formyltetrahydrofolyl-(gamma-L-Glu)(n+1) + ADP + phosphate + H(+)</text>
        <dbReference type="Rhea" id="RHEA:51904"/>
        <dbReference type="Rhea" id="RHEA-COMP:13088"/>
        <dbReference type="Rhea" id="RHEA-COMP:14300"/>
        <dbReference type="ChEBI" id="CHEBI:15378"/>
        <dbReference type="ChEBI" id="CHEBI:29985"/>
        <dbReference type="ChEBI" id="CHEBI:30616"/>
        <dbReference type="ChEBI" id="CHEBI:43474"/>
        <dbReference type="ChEBI" id="CHEBI:134413"/>
        <dbReference type="ChEBI" id="CHEBI:456216"/>
        <dbReference type="EC" id="6.3.2.17"/>
    </reaction>
</comment>
<dbReference type="Pfam" id="PF08245">
    <property type="entry name" value="Mur_ligase_M"/>
    <property type="match status" value="1"/>
</dbReference>
<comment type="cofactor">
    <cofactor evidence="1">
        <name>Mg(2+)</name>
        <dbReference type="ChEBI" id="CHEBI:18420"/>
    </cofactor>
</comment>
<evidence type="ECO:0000259" key="24">
    <source>
        <dbReference type="Pfam" id="PF08245"/>
    </source>
</evidence>
<evidence type="ECO:0000256" key="1">
    <source>
        <dbReference type="ARBA" id="ARBA00001946"/>
    </source>
</evidence>
<dbReference type="FunFam" id="3.40.1190.10:FF:000011">
    <property type="entry name" value="Folylpolyglutamate synthase/dihydrofolate synthase"/>
    <property type="match status" value="1"/>
</dbReference>
<evidence type="ECO:0000256" key="6">
    <source>
        <dbReference type="ARBA" id="ARBA00013023"/>
    </source>
</evidence>
<evidence type="ECO:0000256" key="21">
    <source>
        <dbReference type="ARBA" id="ARBA00049161"/>
    </source>
</evidence>
<dbReference type="InterPro" id="IPR018109">
    <property type="entry name" value="Folylpolyglutamate_synth_CS"/>
</dbReference>
<evidence type="ECO:0000256" key="13">
    <source>
        <dbReference type="ARBA" id="ARBA00022842"/>
    </source>
</evidence>
<dbReference type="InterPro" id="IPR036615">
    <property type="entry name" value="Mur_ligase_C_dom_sf"/>
</dbReference>
<evidence type="ECO:0000256" key="2">
    <source>
        <dbReference type="ARBA" id="ARBA00002714"/>
    </source>
</evidence>
<evidence type="ECO:0000256" key="17">
    <source>
        <dbReference type="ARBA" id="ARBA00032510"/>
    </source>
</evidence>
<keyword evidence="13" id="KW-0460">Magnesium</keyword>
<comment type="catalytic activity">
    <reaction evidence="20">
        <text>(6R)-5,10-methylenetetrahydrofolyl-(gamma-L-Glu)(n) + L-glutamate + ATP = (6R)-5,10-methylenetetrahydrofolyl-(gamma-L-Glu)(n+1) + ADP + phosphate + H(+)</text>
        <dbReference type="Rhea" id="RHEA:51912"/>
        <dbReference type="Rhea" id="RHEA-COMP:13257"/>
        <dbReference type="Rhea" id="RHEA-COMP:13258"/>
        <dbReference type="ChEBI" id="CHEBI:15378"/>
        <dbReference type="ChEBI" id="CHEBI:29985"/>
        <dbReference type="ChEBI" id="CHEBI:30616"/>
        <dbReference type="ChEBI" id="CHEBI:43474"/>
        <dbReference type="ChEBI" id="CHEBI:136572"/>
        <dbReference type="ChEBI" id="CHEBI:456216"/>
        <dbReference type="EC" id="6.3.2.17"/>
    </reaction>
</comment>
<evidence type="ECO:0000256" key="8">
    <source>
        <dbReference type="ARBA" id="ARBA00019357"/>
    </source>
</evidence>
<feature type="domain" description="Mur ligase C-terminal" evidence="23">
    <location>
        <begin position="305"/>
        <end position="422"/>
    </location>
</feature>
<evidence type="ECO:0000313" key="26">
    <source>
        <dbReference type="Proteomes" id="UP000282184"/>
    </source>
</evidence>
<evidence type="ECO:0000256" key="11">
    <source>
        <dbReference type="ARBA" id="ARBA00022741"/>
    </source>
</evidence>
<keyword evidence="12 22" id="KW-0067">ATP-binding</keyword>
<comment type="catalytic activity">
    <reaction evidence="18">
        <text>(6S)-5,6,7,8-tetrahydrofolyl-(gamma-L-Glu)(n) + L-glutamate + ATP = (6S)-5,6,7,8-tetrahydrofolyl-(gamma-L-Glu)(n+1) + ADP + phosphate + H(+)</text>
        <dbReference type="Rhea" id="RHEA:10580"/>
        <dbReference type="Rhea" id="RHEA-COMP:14738"/>
        <dbReference type="Rhea" id="RHEA-COMP:14740"/>
        <dbReference type="ChEBI" id="CHEBI:15378"/>
        <dbReference type="ChEBI" id="CHEBI:29985"/>
        <dbReference type="ChEBI" id="CHEBI:30616"/>
        <dbReference type="ChEBI" id="CHEBI:43474"/>
        <dbReference type="ChEBI" id="CHEBI:141005"/>
        <dbReference type="ChEBI" id="CHEBI:456216"/>
        <dbReference type="EC" id="6.3.2.17"/>
    </reaction>
</comment>
<dbReference type="NCBIfam" id="TIGR01499">
    <property type="entry name" value="folC"/>
    <property type="match status" value="1"/>
</dbReference>
<evidence type="ECO:0000256" key="16">
    <source>
        <dbReference type="ARBA" id="ARBA00030592"/>
    </source>
</evidence>
<evidence type="ECO:0000256" key="10">
    <source>
        <dbReference type="ARBA" id="ARBA00022723"/>
    </source>
</evidence>
<dbReference type="EC" id="6.3.2.17" evidence="7"/>
<evidence type="ECO:0000259" key="23">
    <source>
        <dbReference type="Pfam" id="PF02875"/>
    </source>
</evidence>
<dbReference type="InterPro" id="IPR036565">
    <property type="entry name" value="Mur-like_cat_sf"/>
</dbReference>
<keyword evidence="9 22" id="KW-0436">Ligase</keyword>
<dbReference type="PIRSF" id="PIRSF001563">
    <property type="entry name" value="Folylpolyglu_synth"/>
    <property type="match status" value="1"/>
</dbReference>
<dbReference type="PANTHER" id="PTHR11136">
    <property type="entry name" value="FOLYLPOLYGLUTAMATE SYNTHASE-RELATED"/>
    <property type="match status" value="1"/>
</dbReference>
<dbReference type="GO" id="GO:0046656">
    <property type="term" value="P:folic acid biosynthetic process"/>
    <property type="evidence" value="ECO:0007669"/>
    <property type="project" value="UniProtKB-KW"/>
</dbReference>
<dbReference type="SUPFAM" id="SSF53623">
    <property type="entry name" value="MurD-like peptide ligases, catalytic domain"/>
    <property type="match status" value="1"/>
</dbReference>
<keyword evidence="11 22" id="KW-0547">Nucleotide-binding</keyword>
<dbReference type="Gene3D" id="3.40.1190.10">
    <property type="entry name" value="Mur-like, catalytic domain"/>
    <property type="match status" value="1"/>
</dbReference>
<dbReference type="PROSITE" id="PS01012">
    <property type="entry name" value="FOLYLPOLYGLU_SYNT_2"/>
    <property type="match status" value="1"/>
</dbReference>
<evidence type="ECO:0000256" key="14">
    <source>
        <dbReference type="ARBA" id="ARBA00022909"/>
    </source>
</evidence>
<dbReference type="EC" id="6.3.2.12" evidence="6"/>
<dbReference type="PANTHER" id="PTHR11136:SF0">
    <property type="entry name" value="DIHYDROFOLATE SYNTHETASE-RELATED"/>
    <property type="match status" value="1"/>
</dbReference>
<dbReference type="GO" id="GO:0004326">
    <property type="term" value="F:tetrahydrofolylpolyglutamate synthase activity"/>
    <property type="evidence" value="ECO:0007669"/>
    <property type="project" value="UniProtKB-EC"/>
</dbReference>
<dbReference type="RefSeq" id="WP_126695912.1">
    <property type="nucleotide sequence ID" value="NZ_RXOF01000019.1"/>
</dbReference>
<reference evidence="25 26" key="1">
    <citation type="submission" date="2018-12" db="EMBL/GenBank/DDBJ databases">
        <title>Hymenobacter gummosus sp. nov., isolated from a spring.</title>
        <authorList>
            <person name="Nie L."/>
        </authorList>
    </citation>
    <scope>NUCLEOTIDE SEQUENCE [LARGE SCALE GENOMIC DNA]</scope>
    <source>
        <strain evidence="25 26">KCTC 52166</strain>
    </source>
</reference>
<gene>
    <name evidence="25" type="ORF">EJV47_24835</name>
</gene>
<proteinExistence type="inferred from homology"/>
<dbReference type="Proteomes" id="UP000282184">
    <property type="component" value="Unassembled WGS sequence"/>
</dbReference>
<dbReference type="Gene3D" id="3.90.190.20">
    <property type="entry name" value="Mur ligase, C-terminal domain"/>
    <property type="match status" value="1"/>
</dbReference>
<evidence type="ECO:0000256" key="15">
    <source>
        <dbReference type="ARBA" id="ARBA00030048"/>
    </source>
</evidence>
<accession>A0A3S0JDG9</accession>
<name>A0A3S0JDG9_9BACT</name>
<evidence type="ECO:0000256" key="4">
    <source>
        <dbReference type="ARBA" id="ARBA00005150"/>
    </source>
</evidence>
<organism evidence="25 26">
    <name type="scientific">Hymenobacter gummosus</name>
    <dbReference type="NCBI Taxonomy" id="1776032"/>
    <lineage>
        <taxon>Bacteria</taxon>
        <taxon>Pseudomonadati</taxon>
        <taxon>Bacteroidota</taxon>
        <taxon>Cytophagia</taxon>
        <taxon>Cytophagales</taxon>
        <taxon>Hymenobacteraceae</taxon>
        <taxon>Hymenobacter</taxon>
    </lineage>
</organism>
<evidence type="ECO:0000256" key="9">
    <source>
        <dbReference type="ARBA" id="ARBA00022598"/>
    </source>
</evidence>
<evidence type="ECO:0000256" key="12">
    <source>
        <dbReference type="ARBA" id="ARBA00022840"/>
    </source>
</evidence>
<dbReference type="AlphaFoldDB" id="A0A3S0JDG9"/>
<dbReference type="EMBL" id="RXOF01000019">
    <property type="protein sequence ID" value="RTQ45715.1"/>
    <property type="molecule type" value="Genomic_DNA"/>
</dbReference>
<evidence type="ECO:0000313" key="25">
    <source>
        <dbReference type="EMBL" id="RTQ45715.1"/>
    </source>
</evidence>
<dbReference type="OrthoDB" id="9809356at2"/>
<evidence type="ECO:0000256" key="7">
    <source>
        <dbReference type="ARBA" id="ARBA00013025"/>
    </source>
</evidence>
<evidence type="ECO:0000256" key="5">
    <source>
        <dbReference type="ARBA" id="ARBA00008276"/>
    </source>
</evidence>